<evidence type="ECO:0000313" key="9">
    <source>
        <dbReference type="Proteomes" id="UP000886884"/>
    </source>
</evidence>
<protein>
    <submittedName>
        <fullName evidence="8">MFS transporter</fullName>
    </submittedName>
</protein>
<keyword evidence="4 7" id="KW-0812">Transmembrane</keyword>
<reference evidence="8" key="2">
    <citation type="journal article" date="2021" name="PeerJ">
        <title>Extensive microbial diversity within the chicken gut microbiome revealed by metagenomics and culture.</title>
        <authorList>
            <person name="Gilroy R."/>
            <person name="Ravi A."/>
            <person name="Getino M."/>
            <person name="Pursley I."/>
            <person name="Horton D.L."/>
            <person name="Alikhan N.F."/>
            <person name="Baker D."/>
            <person name="Gharbi K."/>
            <person name="Hall N."/>
            <person name="Watson M."/>
            <person name="Adriaenssens E.M."/>
            <person name="Foster-Nyarko E."/>
            <person name="Jarju S."/>
            <person name="Secka A."/>
            <person name="Antonio M."/>
            <person name="Oren A."/>
            <person name="Chaudhuri R.R."/>
            <person name="La Ragione R."/>
            <person name="Hildebrand F."/>
            <person name="Pallen M.J."/>
        </authorList>
    </citation>
    <scope>NUCLEOTIDE SEQUENCE</scope>
    <source>
        <strain evidence="8">CHK183-6373</strain>
    </source>
</reference>
<dbReference type="Pfam" id="PF07690">
    <property type="entry name" value="MFS_1"/>
    <property type="match status" value="1"/>
</dbReference>
<dbReference type="Proteomes" id="UP000886884">
    <property type="component" value="Unassembled WGS sequence"/>
</dbReference>
<feature type="transmembrane region" description="Helical" evidence="7">
    <location>
        <begin position="300"/>
        <end position="318"/>
    </location>
</feature>
<reference evidence="8" key="1">
    <citation type="submission" date="2020-10" db="EMBL/GenBank/DDBJ databases">
        <authorList>
            <person name="Gilroy R."/>
        </authorList>
    </citation>
    <scope>NUCLEOTIDE SEQUENCE</scope>
    <source>
        <strain evidence="8">CHK183-6373</strain>
    </source>
</reference>
<dbReference type="GO" id="GO:0022857">
    <property type="term" value="F:transmembrane transporter activity"/>
    <property type="evidence" value="ECO:0007669"/>
    <property type="project" value="InterPro"/>
</dbReference>
<keyword evidence="3" id="KW-0813">Transport</keyword>
<evidence type="ECO:0000256" key="4">
    <source>
        <dbReference type="ARBA" id="ARBA00022692"/>
    </source>
</evidence>
<sequence>MKLSYQHTVWACNFGFISQAVVNNLAPLLFVVFKEQFGLTDEQLGRLILMNFGTQIVADILATRYVDRIGQRICAVAAHLFCACGLILMGVLPFALPNPYLGLCVAAVLYAMGGGIIEVMVSPIVEALPGEHKEKAMSMVHSFYCWGQAAVVLISTLLLWRFSQGMWRLLPIGWALIPLANSVAFARVPLMPATPESERTKIGTLLKSKAFFIAILMMVASGSAELSMSQWSSLFAEQALGVNKVLGDLLGPCAFALCMAFTRMMYGLHGEKVAVDRALALSAALCIVCYLTAVLSTIPFLALIGCALCGVSVGLMWPGTVSATARRFPLGGTAMFGLLAISGDIGCSVGPWLTGVVSDAMQSSAWGASLMAQLSLSAEQLGLKAGLLVAAVFPVLLLVCALIRARQNRV</sequence>
<evidence type="ECO:0000256" key="3">
    <source>
        <dbReference type="ARBA" id="ARBA00022448"/>
    </source>
</evidence>
<dbReference type="PANTHER" id="PTHR23514">
    <property type="entry name" value="BYPASS OF STOP CODON PROTEIN 6"/>
    <property type="match status" value="1"/>
</dbReference>
<feature type="transmembrane region" description="Helical" evidence="7">
    <location>
        <begin position="100"/>
        <end position="121"/>
    </location>
</feature>
<evidence type="ECO:0000256" key="7">
    <source>
        <dbReference type="SAM" id="Phobius"/>
    </source>
</evidence>
<dbReference type="Gene3D" id="1.20.1250.20">
    <property type="entry name" value="MFS general substrate transporter like domains"/>
    <property type="match status" value="2"/>
</dbReference>
<feature type="transmembrane region" description="Helical" evidence="7">
    <location>
        <begin position="172"/>
        <end position="190"/>
    </location>
</feature>
<keyword evidence="5 7" id="KW-1133">Transmembrane helix</keyword>
<feature type="transmembrane region" description="Helical" evidence="7">
    <location>
        <begin position="249"/>
        <end position="266"/>
    </location>
</feature>
<dbReference type="SUPFAM" id="SSF103473">
    <property type="entry name" value="MFS general substrate transporter"/>
    <property type="match status" value="1"/>
</dbReference>
<dbReference type="InterPro" id="IPR036259">
    <property type="entry name" value="MFS_trans_sf"/>
</dbReference>
<dbReference type="GO" id="GO:0005886">
    <property type="term" value="C:plasma membrane"/>
    <property type="evidence" value="ECO:0007669"/>
    <property type="project" value="UniProtKB-SubCell"/>
</dbReference>
<keyword evidence="6 7" id="KW-0472">Membrane</keyword>
<organism evidence="8 9">
    <name type="scientific">Candidatus Ornithocaccomicrobium faecavium</name>
    <dbReference type="NCBI Taxonomy" id="2840890"/>
    <lineage>
        <taxon>Bacteria</taxon>
        <taxon>Bacillati</taxon>
        <taxon>Bacillota</taxon>
        <taxon>Clostridia</taxon>
        <taxon>Candidatus Ornithocaccomicrobium</taxon>
    </lineage>
</organism>
<dbReference type="AlphaFoldDB" id="A0A9D1TDF2"/>
<evidence type="ECO:0000256" key="6">
    <source>
        <dbReference type="ARBA" id="ARBA00023136"/>
    </source>
</evidence>
<proteinExistence type="inferred from homology"/>
<feature type="transmembrane region" description="Helical" evidence="7">
    <location>
        <begin position="210"/>
        <end position="229"/>
    </location>
</feature>
<accession>A0A9D1TDF2</accession>
<feature type="transmembrane region" description="Helical" evidence="7">
    <location>
        <begin position="278"/>
        <end position="294"/>
    </location>
</feature>
<comment type="subcellular location">
    <subcellularLocation>
        <location evidence="1">Cell membrane</location>
        <topology evidence="1">Multi-pass membrane protein</topology>
    </subcellularLocation>
</comment>
<dbReference type="EMBL" id="DVOT01000244">
    <property type="protein sequence ID" value="HIV28944.1"/>
    <property type="molecule type" value="Genomic_DNA"/>
</dbReference>
<evidence type="ECO:0000256" key="1">
    <source>
        <dbReference type="ARBA" id="ARBA00004651"/>
    </source>
</evidence>
<evidence type="ECO:0000256" key="2">
    <source>
        <dbReference type="ARBA" id="ARBA00008335"/>
    </source>
</evidence>
<evidence type="ECO:0000313" key="8">
    <source>
        <dbReference type="EMBL" id="HIV28944.1"/>
    </source>
</evidence>
<name>A0A9D1TDF2_9FIRM</name>
<feature type="transmembrane region" description="Helical" evidence="7">
    <location>
        <begin position="74"/>
        <end position="94"/>
    </location>
</feature>
<dbReference type="InterPro" id="IPR011701">
    <property type="entry name" value="MFS"/>
</dbReference>
<dbReference type="PANTHER" id="PTHR23514:SF3">
    <property type="entry name" value="BYPASS OF STOP CODON PROTEIN 6"/>
    <property type="match status" value="1"/>
</dbReference>
<comment type="similarity">
    <text evidence="2">Belongs to the major facilitator superfamily.</text>
</comment>
<feature type="transmembrane region" description="Helical" evidence="7">
    <location>
        <begin position="381"/>
        <end position="403"/>
    </location>
</feature>
<feature type="transmembrane region" description="Helical" evidence="7">
    <location>
        <begin position="330"/>
        <end position="353"/>
    </location>
</feature>
<evidence type="ECO:0000256" key="5">
    <source>
        <dbReference type="ARBA" id="ARBA00022989"/>
    </source>
</evidence>
<gene>
    <name evidence="8" type="ORF">IAA64_13360</name>
</gene>
<feature type="transmembrane region" description="Helical" evidence="7">
    <location>
        <begin position="142"/>
        <end position="160"/>
    </location>
</feature>
<comment type="caution">
    <text evidence="8">The sequence shown here is derived from an EMBL/GenBank/DDBJ whole genome shotgun (WGS) entry which is preliminary data.</text>
</comment>
<dbReference type="InterPro" id="IPR051788">
    <property type="entry name" value="MFS_Transporter"/>
</dbReference>